<gene>
    <name evidence="2" type="ORF">Cri9333_1344</name>
</gene>
<organism evidence="2 3">
    <name type="scientific">Crinalium epipsammum PCC 9333</name>
    <dbReference type="NCBI Taxonomy" id="1173022"/>
    <lineage>
        <taxon>Bacteria</taxon>
        <taxon>Bacillati</taxon>
        <taxon>Cyanobacteriota</taxon>
        <taxon>Cyanophyceae</taxon>
        <taxon>Gomontiellales</taxon>
        <taxon>Gomontiellaceae</taxon>
        <taxon>Crinalium</taxon>
    </lineage>
</organism>
<dbReference type="Proteomes" id="UP000010472">
    <property type="component" value="Chromosome"/>
</dbReference>
<keyword evidence="3" id="KW-1185">Reference proteome</keyword>
<dbReference type="Pfam" id="PF01612">
    <property type="entry name" value="DNA_pol_A_exo1"/>
    <property type="match status" value="1"/>
</dbReference>
<dbReference type="OrthoDB" id="9807790at2"/>
<proteinExistence type="predicted"/>
<dbReference type="AlphaFoldDB" id="K9VYJ8"/>
<dbReference type="HOGENOM" id="CLU_155836_1_0_3"/>
<dbReference type="RefSeq" id="WP_015202362.1">
    <property type="nucleotide sequence ID" value="NC_019753.1"/>
</dbReference>
<dbReference type="InterPro" id="IPR002562">
    <property type="entry name" value="3'-5'_exonuclease_dom"/>
</dbReference>
<feature type="domain" description="3'-5' exonuclease" evidence="1">
    <location>
        <begin position="4"/>
        <end position="61"/>
    </location>
</feature>
<name>K9VYJ8_9CYAN</name>
<evidence type="ECO:0000313" key="2">
    <source>
        <dbReference type="EMBL" id="AFZ12240.1"/>
    </source>
</evidence>
<protein>
    <recommendedName>
        <fullName evidence="1">3'-5' exonuclease domain-containing protein</fullName>
    </recommendedName>
</protein>
<dbReference type="KEGG" id="cep:Cri9333_1344"/>
<evidence type="ECO:0000313" key="3">
    <source>
        <dbReference type="Proteomes" id="UP000010472"/>
    </source>
</evidence>
<dbReference type="GO" id="GO:0008408">
    <property type="term" value="F:3'-5' exonuclease activity"/>
    <property type="evidence" value="ECO:0007669"/>
    <property type="project" value="InterPro"/>
</dbReference>
<dbReference type="GO" id="GO:0003676">
    <property type="term" value="F:nucleic acid binding"/>
    <property type="evidence" value="ECO:0007669"/>
    <property type="project" value="InterPro"/>
</dbReference>
<dbReference type="STRING" id="1173022.Cri9333_1344"/>
<reference evidence="2 3" key="1">
    <citation type="submission" date="2012-06" db="EMBL/GenBank/DDBJ databases">
        <title>Finished chromosome of genome of Crinalium epipsammum PCC 9333.</title>
        <authorList>
            <consortium name="US DOE Joint Genome Institute"/>
            <person name="Gugger M."/>
            <person name="Coursin T."/>
            <person name="Rippka R."/>
            <person name="Tandeau De Marsac N."/>
            <person name="Huntemann M."/>
            <person name="Wei C.-L."/>
            <person name="Han J."/>
            <person name="Detter J.C."/>
            <person name="Han C."/>
            <person name="Tapia R."/>
            <person name="Davenport K."/>
            <person name="Daligault H."/>
            <person name="Erkkila T."/>
            <person name="Gu W."/>
            <person name="Munk A.C.C."/>
            <person name="Teshima H."/>
            <person name="Xu Y."/>
            <person name="Chain P."/>
            <person name="Chen A."/>
            <person name="Krypides N."/>
            <person name="Mavromatis K."/>
            <person name="Markowitz V."/>
            <person name="Szeto E."/>
            <person name="Ivanova N."/>
            <person name="Mikhailova N."/>
            <person name="Ovchinnikova G."/>
            <person name="Pagani I."/>
            <person name="Pati A."/>
            <person name="Goodwin L."/>
            <person name="Peters L."/>
            <person name="Pitluck S."/>
            <person name="Woyke T."/>
            <person name="Kerfeld C."/>
        </authorList>
    </citation>
    <scope>NUCLEOTIDE SEQUENCE [LARGE SCALE GENOMIC DNA]</scope>
    <source>
        <strain evidence="2 3">PCC 9333</strain>
    </source>
</reference>
<sequence>MPYFTEADEIRDLISDYTQMKQLWVDTEVADYNTRNPRLSLIQVLHSAEDLTGDRVSILDVLDKQELAEDFMALPYLVC</sequence>
<dbReference type="Gene3D" id="3.30.420.10">
    <property type="entry name" value="Ribonuclease H-like superfamily/Ribonuclease H"/>
    <property type="match status" value="1"/>
</dbReference>
<evidence type="ECO:0000259" key="1">
    <source>
        <dbReference type="Pfam" id="PF01612"/>
    </source>
</evidence>
<dbReference type="InterPro" id="IPR012337">
    <property type="entry name" value="RNaseH-like_sf"/>
</dbReference>
<dbReference type="EMBL" id="CP003620">
    <property type="protein sequence ID" value="AFZ12240.1"/>
    <property type="molecule type" value="Genomic_DNA"/>
</dbReference>
<dbReference type="InterPro" id="IPR036397">
    <property type="entry name" value="RNaseH_sf"/>
</dbReference>
<accession>K9VYJ8</accession>
<dbReference type="GO" id="GO:0006139">
    <property type="term" value="P:nucleobase-containing compound metabolic process"/>
    <property type="evidence" value="ECO:0007669"/>
    <property type="project" value="InterPro"/>
</dbReference>
<dbReference type="SUPFAM" id="SSF53098">
    <property type="entry name" value="Ribonuclease H-like"/>
    <property type="match status" value="1"/>
</dbReference>
<dbReference type="eggNOG" id="COG0349">
    <property type="taxonomic scope" value="Bacteria"/>
</dbReference>